<dbReference type="InterPro" id="IPR032710">
    <property type="entry name" value="NTF2-like_dom_sf"/>
</dbReference>
<dbReference type="Proteomes" id="UP001589887">
    <property type="component" value="Unassembled WGS sequence"/>
</dbReference>
<proteinExistence type="predicted"/>
<evidence type="ECO:0000313" key="3">
    <source>
        <dbReference type="Proteomes" id="UP001589887"/>
    </source>
</evidence>
<name>A0ABV6TDM9_9ACTN</name>
<comment type="caution">
    <text evidence="2">The sequence shown here is derived from an EMBL/GenBank/DDBJ whole genome shotgun (WGS) entry which is preliminary data.</text>
</comment>
<dbReference type="RefSeq" id="WP_394317697.1">
    <property type="nucleotide sequence ID" value="NZ_JBHMQV010000009.1"/>
</dbReference>
<evidence type="ECO:0000259" key="1">
    <source>
        <dbReference type="Pfam" id="PF12680"/>
    </source>
</evidence>
<feature type="domain" description="SnoaL-like" evidence="1">
    <location>
        <begin position="26"/>
        <end position="126"/>
    </location>
</feature>
<sequence length="145" mass="16140">MRTTDQHVTTTKSLRRSSSVHLIDAVDRLCDAINSHSAQRVADCFTTDYAAEVPHRPAESFTGREQVAMNWPLIFTRVPDLQARVLRTAVSGAEVWSEWEMSGTSPEGLPALLVGPVVMTVRDDRINWTRFYVSPVMPPVSSQGN</sequence>
<organism evidence="2 3">
    <name type="scientific">Streptomyces noboritoensis</name>
    <dbReference type="NCBI Taxonomy" id="67337"/>
    <lineage>
        <taxon>Bacteria</taxon>
        <taxon>Bacillati</taxon>
        <taxon>Actinomycetota</taxon>
        <taxon>Actinomycetes</taxon>
        <taxon>Kitasatosporales</taxon>
        <taxon>Streptomycetaceae</taxon>
        <taxon>Streptomyces</taxon>
    </lineage>
</organism>
<dbReference type="SUPFAM" id="SSF54427">
    <property type="entry name" value="NTF2-like"/>
    <property type="match status" value="1"/>
</dbReference>
<dbReference type="Pfam" id="PF12680">
    <property type="entry name" value="SnoaL_2"/>
    <property type="match status" value="1"/>
</dbReference>
<dbReference type="InterPro" id="IPR037401">
    <property type="entry name" value="SnoaL-like"/>
</dbReference>
<dbReference type="EMBL" id="JBHMQV010000009">
    <property type="protein sequence ID" value="MFC0843882.1"/>
    <property type="molecule type" value="Genomic_DNA"/>
</dbReference>
<keyword evidence="3" id="KW-1185">Reference proteome</keyword>
<dbReference type="Gene3D" id="3.10.450.50">
    <property type="match status" value="1"/>
</dbReference>
<accession>A0ABV6TDM9</accession>
<reference evidence="2 3" key="1">
    <citation type="submission" date="2024-09" db="EMBL/GenBank/DDBJ databases">
        <authorList>
            <person name="Sun Q."/>
            <person name="Mori K."/>
        </authorList>
    </citation>
    <scope>NUCLEOTIDE SEQUENCE [LARGE SCALE GENOMIC DNA]</scope>
    <source>
        <strain evidence="2 3">JCM 4557</strain>
    </source>
</reference>
<gene>
    <name evidence="2" type="ORF">ACFH04_09165</name>
</gene>
<evidence type="ECO:0000313" key="2">
    <source>
        <dbReference type="EMBL" id="MFC0843882.1"/>
    </source>
</evidence>
<protein>
    <submittedName>
        <fullName evidence="2">Nuclear transport factor 2 family protein</fullName>
    </submittedName>
</protein>